<dbReference type="InterPro" id="IPR012677">
    <property type="entry name" value="Nucleotide-bd_a/b_plait_sf"/>
</dbReference>
<feature type="domain" description="PAR14-like first RRM" evidence="1">
    <location>
        <begin position="12"/>
        <end position="55"/>
    </location>
</feature>
<reference evidence="2 3" key="1">
    <citation type="submission" date="2024-05" db="EMBL/GenBank/DDBJ databases">
        <title>Genome sequencing and assembly of Indian major carp, Cirrhinus mrigala (Hamilton, 1822).</title>
        <authorList>
            <person name="Mohindra V."/>
            <person name="Chowdhury L.M."/>
            <person name="Lal K."/>
            <person name="Jena J.K."/>
        </authorList>
    </citation>
    <scope>NUCLEOTIDE SEQUENCE [LARGE SCALE GENOMIC DNA]</scope>
    <source>
        <strain evidence="2">CM1030</strain>
        <tissue evidence="2">Blood</tissue>
    </source>
</reference>
<dbReference type="InterPro" id="IPR057051">
    <property type="entry name" value="PARP14_RPM_1"/>
</dbReference>
<keyword evidence="3" id="KW-1185">Reference proteome</keyword>
<proteinExistence type="predicted"/>
<evidence type="ECO:0000313" key="2">
    <source>
        <dbReference type="EMBL" id="KAL0185130.1"/>
    </source>
</evidence>
<feature type="non-terminal residue" evidence="2">
    <location>
        <position position="57"/>
    </location>
</feature>
<dbReference type="Proteomes" id="UP001529510">
    <property type="component" value="Unassembled WGS sequence"/>
</dbReference>
<accession>A0ABD0QFW7</accession>
<protein>
    <recommendedName>
        <fullName evidence="1">PAR14-like first RRM domain-containing protein</fullName>
    </recommendedName>
</protein>
<dbReference type="AlphaFoldDB" id="A0ABD0QFW7"/>
<evidence type="ECO:0000259" key="1">
    <source>
        <dbReference type="Pfam" id="PF23222"/>
    </source>
</evidence>
<evidence type="ECO:0000313" key="3">
    <source>
        <dbReference type="Proteomes" id="UP001529510"/>
    </source>
</evidence>
<sequence>MEEKSLILEGLPDDFNRVKSKIELYFKNKRRSGGEIVQIREHPDDKRKALMIYMTDE</sequence>
<gene>
    <name evidence="2" type="ORF">M9458_020826</name>
</gene>
<dbReference type="Gene3D" id="3.30.70.330">
    <property type="match status" value="1"/>
</dbReference>
<name>A0ABD0QFW7_CIRMR</name>
<dbReference type="Pfam" id="PF23222">
    <property type="entry name" value="RRM_PARP14_1"/>
    <property type="match status" value="1"/>
</dbReference>
<comment type="caution">
    <text evidence="2">The sequence shown here is derived from an EMBL/GenBank/DDBJ whole genome shotgun (WGS) entry which is preliminary data.</text>
</comment>
<dbReference type="EMBL" id="JAMKFB020000009">
    <property type="protein sequence ID" value="KAL0185130.1"/>
    <property type="molecule type" value="Genomic_DNA"/>
</dbReference>
<organism evidence="2 3">
    <name type="scientific">Cirrhinus mrigala</name>
    <name type="common">Mrigala</name>
    <dbReference type="NCBI Taxonomy" id="683832"/>
    <lineage>
        <taxon>Eukaryota</taxon>
        <taxon>Metazoa</taxon>
        <taxon>Chordata</taxon>
        <taxon>Craniata</taxon>
        <taxon>Vertebrata</taxon>
        <taxon>Euteleostomi</taxon>
        <taxon>Actinopterygii</taxon>
        <taxon>Neopterygii</taxon>
        <taxon>Teleostei</taxon>
        <taxon>Ostariophysi</taxon>
        <taxon>Cypriniformes</taxon>
        <taxon>Cyprinidae</taxon>
        <taxon>Labeoninae</taxon>
        <taxon>Labeonini</taxon>
        <taxon>Cirrhinus</taxon>
    </lineage>
</organism>